<dbReference type="EC" id="4.1.3.27" evidence="3"/>
<feature type="domain" description="Chorismate-utilising enzyme C-terminal" evidence="1">
    <location>
        <begin position="229"/>
        <end position="482"/>
    </location>
</feature>
<dbReference type="EMBL" id="AFHQ01000030">
    <property type="protein sequence ID" value="EGK60142.1"/>
    <property type="molecule type" value="Genomic_DNA"/>
</dbReference>
<feature type="domain" description="Anthranilate synthase component I N-terminal" evidence="2">
    <location>
        <begin position="29"/>
        <end position="168"/>
    </location>
</feature>
<dbReference type="InterPro" id="IPR006805">
    <property type="entry name" value="Anth_synth_I_N"/>
</dbReference>
<proteinExistence type="predicted"/>
<evidence type="ECO:0000259" key="2">
    <source>
        <dbReference type="Pfam" id="PF04715"/>
    </source>
</evidence>
<dbReference type="Gene3D" id="3.60.120.10">
    <property type="entry name" value="Anthranilate synthase"/>
    <property type="match status" value="1"/>
</dbReference>
<dbReference type="RefSeq" id="WP_006306087.1">
    <property type="nucleotide sequence ID" value="NZ_GL892076.1"/>
</dbReference>
<dbReference type="AlphaFoldDB" id="F5RLL9"/>
<dbReference type="PANTHER" id="PTHR11236">
    <property type="entry name" value="AMINOBENZOATE/ANTHRANILATE SYNTHASE"/>
    <property type="match status" value="1"/>
</dbReference>
<dbReference type="Pfam" id="PF00425">
    <property type="entry name" value="Chorismate_bind"/>
    <property type="match status" value="1"/>
</dbReference>
<dbReference type="STRING" id="888060.HMPREF9081_1155"/>
<dbReference type="GO" id="GO:0004049">
    <property type="term" value="F:anthranilate synthase activity"/>
    <property type="evidence" value="ECO:0007669"/>
    <property type="project" value="UniProtKB-EC"/>
</dbReference>
<reference evidence="3 4" key="1">
    <citation type="submission" date="2011-04" db="EMBL/GenBank/DDBJ databases">
        <authorList>
            <person name="Muzny D."/>
            <person name="Qin X."/>
            <person name="Deng J."/>
            <person name="Jiang H."/>
            <person name="Liu Y."/>
            <person name="Qu J."/>
            <person name="Song X.-Z."/>
            <person name="Zhang L."/>
            <person name="Thornton R."/>
            <person name="Coyle M."/>
            <person name="Francisco L."/>
            <person name="Jackson L."/>
            <person name="Javaid M."/>
            <person name="Korchina V."/>
            <person name="Kovar C."/>
            <person name="Mata R."/>
            <person name="Mathew T."/>
            <person name="Ngo R."/>
            <person name="Nguyen L."/>
            <person name="Nguyen N."/>
            <person name="Okwuonu G."/>
            <person name="Ongeri F."/>
            <person name="Pham C."/>
            <person name="Simmons D."/>
            <person name="Wilczek-Boney K."/>
            <person name="Hale W."/>
            <person name="Jakkamsetti A."/>
            <person name="Pham P."/>
            <person name="Ruth R."/>
            <person name="San Lucas F."/>
            <person name="Warren J."/>
            <person name="Zhang J."/>
            <person name="Zhao Z."/>
            <person name="Zhou C."/>
            <person name="Zhu D."/>
            <person name="Lee S."/>
            <person name="Bess C."/>
            <person name="Blankenburg K."/>
            <person name="Forbes L."/>
            <person name="Fu Q."/>
            <person name="Gubbala S."/>
            <person name="Hirani K."/>
            <person name="Jayaseelan J.C."/>
            <person name="Lara F."/>
            <person name="Munidasa M."/>
            <person name="Palculict T."/>
            <person name="Patil S."/>
            <person name="Pu L.-L."/>
            <person name="Saada N."/>
            <person name="Tang L."/>
            <person name="Weissenberger G."/>
            <person name="Zhu Y."/>
            <person name="Hemphill L."/>
            <person name="Shang Y."/>
            <person name="Youmans B."/>
            <person name="Ayvaz T."/>
            <person name="Ross M."/>
            <person name="Santibanez J."/>
            <person name="Aqrawi P."/>
            <person name="Gross S."/>
            <person name="Joshi V."/>
            <person name="Fowler G."/>
            <person name="Nazareth L."/>
            <person name="Reid J."/>
            <person name="Worley K."/>
            <person name="Petrosino J."/>
            <person name="Highlander S."/>
            <person name="Gibbs R."/>
        </authorList>
    </citation>
    <scope>NUCLEOTIDE SEQUENCE [LARGE SCALE GENOMIC DNA]</scope>
    <source>
        <strain evidence="3 4">DSM 2778</strain>
    </source>
</reference>
<dbReference type="eggNOG" id="COG0147">
    <property type="taxonomic scope" value="Bacteria"/>
</dbReference>
<protein>
    <submittedName>
        <fullName evidence="3">Anthranilate synthase component I TrpE</fullName>
        <ecNumber evidence="3">4.1.3.27</ecNumber>
    </submittedName>
</protein>
<dbReference type="PRINTS" id="PR00095">
    <property type="entry name" value="ANTSNTHASEI"/>
</dbReference>
<dbReference type="InterPro" id="IPR015890">
    <property type="entry name" value="Chorismate_C"/>
</dbReference>
<dbReference type="Pfam" id="PF04715">
    <property type="entry name" value="Anth_synt_I_N"/>
    <property type="match status" value="1"/>
</dbReference>
<comment type="caution">
    <text evidence="3">The sequence shown here is derived from an EMBL/GenBank/DDBJ whole genome shotgun (WGS) entry which is preliminary data.</text>
</comment>
<sequence>MKLTLNKDEFIAAAKSANLITISTELTMDLDTPVSIYYKLVGDKKGYIMESVDTTQQQFGRYSFIGGEPFVRVQVFADKLLVSENGLMKSIAGAPHETMKAYAARFTPSAADGEVLPLVHGGLAGYFTYETAATFDRVRGVELDDEQLLGQFMMCRYLVVYDALKNSAQLHYLADIRTGEDTGELYDAIVERLAMIRARLAAPFTPPAAEPAKRKTPVDFMARYKTAPKDFLNVIDTIKEHIYAGDIFQAVPSFRFCEKITRPAFLFYRRLRQVNPSPYMFYYNFGEVKLVGASPEMLIKVSGKTVYTYPIAGTRKRGKNDEEDARLAADLRSDEKECAEHAMLVDLARNDLGRISVPGTVRVPKLMEVERFSHVSHMVSSVVGEIAPTYTPMDVLRATFPAGTVSGAPKLRAMEIIHEQEKENRGFYAGTVGYMDFRGNMDMCITLRTMCIENDDTAVIQSGAGIVKDSVPEKEYLEILQKAKALFEVVEEVENNAAFA</sequence>
<dbReference type="SUPFAM" id="SSF56322">
    <property type="entry name" value="ADC synthase"/>
    <property type="match status" value="1"/>
</dbReference>
<organism evidence="3 4">
    <name type="scientific">Centipeda periodontii DSM 2778</name>
    <dbReference type="NCBI Taxonomy" id="888060"/>
    <lineage>
        <taxon>Bacteria</taxon>
        <taxon>Bacillati</taxon>
        <taxon>Bacillota</taxon>
        <taxon>Negativicutes</taxon>
        <taxon>Selenomonadales</taxon>
        <taxon>Selenomonadaceae</taxon>
        <taxon>Centipeda</taxon>
    </lineage>
</organism>
<dbReference type="PANTHER" id="PTHR11236:SF9">
    <property type="entry name" value="ANTHRANILATE SYNTHASE COMPONENT 1"/>
    <property type="match status" value="1"/>
</dbReference>
<evidence type="ECO:0000259" key="1">
    <source>
        <dbReference type="Pfam" id="PF00425"/>
    </source>
</evidence>
<dbReference type="Proteomes" id="UP000004067">
    <property type="component" value="Unassembled WGS sequence"/>
</dbReference>
<evidence type="ECO:0000313" key="4">
    <source>
        <dbReference type="Proteomes" id="UP000004067"/>
    </source>
</evidence>
<gene>
    <name evidence="3" type="primary">trpE</name>
    <name evidence="3" type="ORF">HMPREF9081_1155</name>
</gene>
<dbReference type="InterPro" id="IPR005801">
    <property type="entry name" value="ADC_synthase"/>
</dbReference>
<name>F5RLL9_9FIRM</name>
<keyword evidence="3" id="KW-0456">Lyase</keyword>
<dbReference type="OrthoDB" id="9803598at2"/>
<accession>F5RLL9</accession>
<dbReference type="InterPro" id="IPR019999">
    <property type="entry name" value="Anth_synth_I-like"/>
</dbReference>
<dbReference type="GO" id="GO:0000162">
    <property type="term" value="P:L-tryptophan biosynthetic process"/>
    <property type="evidence" value="ECO:0007669"/>
    <property type="project" value="TreeGrafter"/>
</dbReference>
<keyword evidence="4" id="KW-1185">Reference proteome</keyword>
<dbReference type="HOGENOM" id="CLU_006493_9_3_9"/>
<evidence type="ECO:0000313" key="3">
    <source>
        <dbReference type="EMBL" id="EGK60142.1"/>
    </source>
</evidence>